<dbReference type="GO" id="GO:0016747">
    <property type="term" value="F:acyltransferase activity, transferring groups other than amino-acyl groups"/>
    <property type="evidence" value="ECO:0007669"/>
    <property type="project" value="InterPro"/>
</dbReference>
<feature type="transmembrane region" description="Helical" evidence="1">
    <location>
        <begin position="498"/>
        <end position="520"/>
    </location>
</feature>
<dbReference type="InterPro" id="IPR002656">
    <property type="entry name" value="Acyl_transf_3_dom"/>
</dbReference>
<evidence type="ECO:0000313" key="3">
    <source>
        <dbReference type="EMBL" id="EFN90006.1"/>
    </source>
</evidence>
<feature type="transmembrane region" description="Helical" evidence="1">
    <location>
        <begin position="540"/>
        <end position="560"/>
    </location>
</feature>
<organism evidence="4">
    <name type="scientific">Harpegnathos saltator</name>
    <name type="common">Jerdon's jumping ant</name>
    <dbReference type="NCBI Taxonomy" id="610380"/>
    <lineage>
        <taxon>Eukaryota</taxon>
        <taxon>Metazoa</taxon>
        <taxon>Ecdysozoa</taxon>
        <taxon>Arthropoda</taxon>
        <taxon>Hexapoda</taxon>
        <taxon>Insecta</taxon>
        <taxon>Pterygota</taxon>
        <taxon>Neoptera</taxon>
        <taxon>Endopterygota</taxon>
        <taxon>Hymenoptera</taxon>
        <taxon>Apocrita</taxon>
        <taxon>Aculeata</taxon>
        <taxon>Formicoidea</taxon>
        <taxon>Formicidae</taxon>
        <taxon>Ponerinae</taxon>
        <taxon>Ponerini</taxon>
        <taxon>Harpegnathos</taxon>
    </lineage>
</organism>
<dbReference type="EMBL" id="GL445232">
    <property type="protein sequence ID" value="EFN90006.1"/>
    <property type="molecule type" value="Genomic_DNA"/>
</dbReference>
<keyword evidence="1" id="KW-0472">Membrane</keyword>
<dbReference type="InterPro" id="IPR052728">
    <property type="entry name" value="O2_lipid_transport_reg"/>
</dbReference>
<proteinExistence type="predicted"/>
<dbReference type="Proteomes" id="UP000008237">
    <property type="component" value="Unassembled WGS sequence"/>
</dbReference>
<feature type="transmembrane region" description="Helical" evidence="1">
    <location>
        <begin position="245"/>
        <end position="261"/>
    </location>
</feature>
<reference evidence="3 4" key="1">
    <citation type="journal article" date="2010" name="Science">
        <title>Genomic comparison of the ants Camponotus floridanus and Harpegnathos saltator.</title>
        <authorList>
            <person name="Bonasio R."/>
            <person name="Zhang G."/>
            <person name="Ye C."/>
            <person name="Mutti N.S."/>
            <person name="Fang X."/>
            <person name="Qin N."/>
            <person name="Donahue G."/>
            <person name="Yang P."/>
            <person name="Li Q."/>
            <person name="Li C."/>
            <person name="Zhang P."/>
            <person name="Huang Z."/>
            <person name="Berger S.L."/>
            <person name="Reinberg D."/>
            <person name="Wang J."/>
            <person name="Liebig J."/>
        </authorList>
    </citation>
    <scope>NUCLEOTIDE SEQUENCE [LARGE SCALE GENOMIC DNA]</scope>
    <source>
        <strain evidence="3 4">R22 G/1</strain>
    </source>
</reference>
<dbReference type="OMA" id="WMWCVPS"/>
<sequence length="785" mass="90554">MDVLAKPFVSHSWSSKECLQDTAIYLQELERYTHWALQMYDASAKIPAGVITGNYKQLGNYDECLRVKSNRGFVGQACYASVQFEIMANNSESLRESDLGDLLVNVAVASNSTRWKSGSTVIYEWMWCVPSTCNHTDVQDSLEIALNRLKVKGRVDVIVHVPKESCHTVETARAIWAIADWCYISILVLFALIIIASTGYDIAVKRCLITESSRKALFASFSLYTNGKHLFQSDRHQNSIDCLDGLRFLSMCWIIYGHTYYMEVVGVKINLTQVPRMHYDWSNMLVLNANIVTDTFFLISGILLAYTELSRKERNINWRFNAIDRYVHRYVRLTPAYAMMIGFYATLFDKFGTGIYWNTWVGLNKNICRDNWWTNLLYINNYVNVENICMSQSWYLSTDMQLFWLSPLILYPMLKFRKLVFAIIFGLALFVSILLPFAVTYIYSLTGTMLYYKQQDDVVNVFLKIYTRVYNRFGSYLIGLGLGYLLHKTRSCDIKLHAWHVTCGWLVTTAAGLLVVFGPRNMYMDTYVYNRLEASFYAGFHRQVFVLAISWIIFCCVHGYSGPVNHFLSWHGWLPFRKLSYCAYLSHYVFMLSDIGSVRTSDILTPMNVARAFFANLVFTMMLSVLWTLCFEIPFMTLDQILSGRGKTKAWSQTKRYGSVESGRDICQSREKPSVADDKLNFDTDSITVSHYSVMGNVLEKCTTESQLNEHTEHGVNEETEKDHGQVYAISSNNHERDKYSNVNPDKREIKSYLNFYQFFNERRKMTSFGRELGSIDTGPATCRN</sequence>
<feature type="transmembrane region" description="Helical" evidence="1">
    <location>
        <begin position="469"/>
        <end position="486"/>
    </location>
</feature>
<dbReference type="PANTHER" id="PTHR11161:SF0">
    <property type="entry name" value="O-ACYLTRANSFERASE LIKE PROTEIN"/>
    <property type="match status" value="1"/>
</dbReference>
<feature type="transmembrane region" description="Helical" evidence="1">
    <location>
        <begin position="419"/>
        <end position="443"/>
    </location>
</feature>
<protein>
    <submittedName>
        <fullName evidence="3">Nose resistant to fluoxetine protein 6</fullName>
    </submittedName>
</protein>
<dbReference type="Pfam" id="PF01757">
    <property type="entry name" value="Acyl_transf_3"/>
    <property type="match status" value="1"/>
</dbReference>
<dbReference type="SMART" id="SM00703">
    <property type="entry name" value="NRF"/>
    <property type="match status" value="1"/>
</dbReference>
<dbReference type="InParanoid" id="E2B2R6"/>
<feature type="domain" description="Nose resistant-to-fluoxetine protein N-terminal" evidence="2">
    <location>
        <begin position="15"/>
        <end position="158"/>
    </location>
</feature>
<name>E2B2R6_HARSA</name>
<evidence type="ECO:0000313" key="4">
    <source>
        <dbReference type="Proteomes" id="UP000008237"/>
    </source>
</evidence>
<evidence type="ECO:0000259" key="2">
    <source>
        <dbReference type="SMART" id="SM00703"/>
    </source>
</evidence>
<feature type="transmembrane region" description="Helical" evidence="1">
    <location>
        <begin position="612"/>
        <end position="635"/>
    </location>
</feature>
<accession>E2B2R6</accession>
<dbReference type="OrthoDB" id="207378at2759"/>
<feature type="transmembrane region" description="Helical" evidence="1">
    <location>
        <begin position="330"/>
        <end position="348"/>
    </location>
</feature>
<dbReference type="PANTHER" id="PTHR11161">
    <property type="entry name" value="O-ACYLTRANSFERASE"/>
    <property type="match status" value="1"/>
</dbReference>
<evidence type="ECO:0000256" key="1">
    <source>
        <dbReference type="SAM" id="Phobius"/>
    </source>
</evidence>
<gene>
    <name evidence="3" type="ORF">EAI_13440</name>
</gene>
<keyword evidence="1" id="KW-1133">Transmembrane helix</keyword>
<dbReference type="AlphaFoldDB" id="E2B2R6"/>
<dbReference type="Pfam" id="PF20146">
    <property type="entry name" value="NRF"/>
    <property type="match status" value="1"/>
</dbReference>
<dbReference type="InterPro" id="IPR006621">
    <property type="entry name" value="Nose-resist-to-fluoxetine_N"/>
</dbReference>
<keyword evidence="1" id="KW-0812">Transmembrane</keyword>
<keyword evidence="4" id="KW-1185">Reference proteome</keyword>
<dbReference type="FunCoup" id="E2B2R6">
    <property type="interactions" value="1"/>
</dbReference>
<feature type="transmembrane region" description="Helical" evidence="1">
    <location>
        <begin position="281"/>
        <end position="309"/>
    </location>
</feature>
<feature type="transmembrane region" description="Helical" evidence="1">
    <location>
        <begin position="174"/>
        <end position="196"/>
    </location>
</feature>